<evidence type="ECO:0000313" key="7">
    <source>
        <dbReference type="EMBL" id="KGM31863.1"/>
    </source>
</evidence>
<dbReference type="AlphaFoldDB" id="A0A0A0D1Y6"/>
<feature type="signal peptide" evidence="5">
    <location>
        <begin position="1"/>
        <end position="30"/>
    </location>
</feature>
<proteinExistence type="predicted"/>
<evidence type="ECO:0000259" key="6">
    <source>
        <dbReference type="PROSITE" id="PS51007"/>
    </source>
</evidence>
<feature type="domain" description="Cytochrome c" evidence="6">
    <location>
        <begin position="42"/>
        <end position="121"/>
    </location>
</feature>
<accession>A0A0A0D1Y6</accession>
<evidence type="ECO:0000256" key="5">
    <source>
        <dbReference type="SAM" id="SignalP"/>
    </source>
</evidence>
<dbReference type="PANTHER" id="PTHR35008">
    <property type="entry name" value="BLL4482 PROTEIN-RELATED"/>
    <property type="match status" value="1"/>
</dbReference>
<name>A0A0A0D1Y6_9PROT</name>
<sequence length="139" mass="14291">MSRLPMRSPAMILRPAAAILFALLPAAAGAQDAPMLSPASTFAEADGAALFANVCQACHMQAGQGAAGAGHYPALAKNANLETGAYPVYVVVHGLKGMPPVGKMMTDDQVAAVVNYLRTSFGNSYTDPVTAKDVADARN</sequence>
<dbReference type="InterPro" id="IPR009056">
    <property type="entry name" value="Cyt_c-like_dom"/>
</dbReference>
<dbReference type="EMBL" id="JANX01000423">
    <property type="protein sequence ID" value="KGM31863.1"/>
    <property type="molecule type" value="Genomic_DNA"/>
</dbReference>
<dbReference type="GO" id="GO:0009055">
    <property type="term" value="F:electron transfer activity"/>
    <property type="evidence" value="ECO:0007669"/>
    <property type="project" value="InterPro"/>
</dbReference>
<evidence type="ECO:0000256" key="1">
    <source>
        <dbReference type="ARBA" id="ARBA00022617"/>
    </source>
</evidence>
<evidence type="ECO:0000256" key="4">
    <source>
        <dbReference type="PROSITE-ProRule" id="PRU00433"/>
    </source>
</evidence>
<reference evidence="7 8" key="1">
    <citation type="submission" date="2014-01" db="EMBL/GenBank/DDBJ databases">
        <title>Genome sequence determination for a cystic fibrosis isolate, Inquilinus limosus.</title>
        <authorList>
            <person name="Pino M."/>
            <person name="Di Conza J."/>
            <person name="Gutkind G."/>
        </authorList>
    </citation>
    <scope>NUCLEOTIDE SEQUENCE [LARGE SCALE GENOMIC DNA]</scope>
    <source>
        <strain evidence="7 8">MP06</strain>
    </source>
</reference>
<keyword evidence="3 4" id="KW-0408">Iron</keyword>
<protein>
    <recommendedName>
        <fullName evidence="6">Cytochrome c domain-containing protein</fullName>
    </recommendedName>
</protein>
<dbReference type="PANTHER" id="PTHR35008:SF9">
    <property type="entry name" value="CYTOCHROME C DOMAIN-CONTAINING PROTEIN"/>
    <property type="match status" value="1"/>
</dbReference>
<feature type="chain" id="PRO_5001960702" description="Cytochrome c domain-containing protein" evidence="5">
    <location>
        <begin position="31"/>
        <end position="139"/>
    </location>
</feature>
<keyword evidence="2 4" id="KW-0479">Metal-binding</keyword>
<keyword evidence="1 4" id="KW-0349">Heme</keyword>
<comment type="caution">
    <text evidence="7">The sequence shown here is derived from an EMBL/GenBank/DDBJ whole genome shotgun (WGS) entry which is preliminary data.</text>
</comment>
<keyword evidence="5" id="KW-0732">Signal</keyword>
<organism evidence="7 8">
    <name type="scientific">Inquilinus limosus MP06</name>
    <dbReference type="NCBI Taxonomy" id="1398085"/>
    <lineage>
        <taxon>Bacteria</taxon>
        <taxon>Pseudomonadati</taxon>
        <taxon>Pseudomonadota</taxon>
        <taxon>Alphaproteobacteria</taxon>
        <taxon>Rhodospirillales</taxon>
        <taxon>Rhodospirillaceae</taxon>
        <taxon>Inquilinus</taxon>
    </lineage>
</organism>
<dbReference type="PROSITE" id="PS51007">
    <property type="entry name" value="CYTC"/>
    <property type="match status" value="1"/>
</dbReference>
<dbReference type="InterPro" id="IPR036909">
    <property type="entry name" value="Cyt_c-like_dom_sf"/>
</dbReference>
<evidence type="ECO:0000256" key="2">
    <source>
        <dbReference type="ARBA" id="ARBA00022723"/>
    </source>
</evidence>
<dbReference type="SUPFAM" id="SSF46626">
    <property type="entry name" value="Cytochrome c"/>
    <property type="match status" value="1"/>
</dbReference>
<dbReference type="GO" id="GO:0046872">
    <property type="term" value="F:metal ion binding"/>
    <property type="evidence" value="ECO:0007669"/>
    <property type="project" value="UniProtKB-KW"/>
</dbReference>
<dbReference type="InterPro" id="IPR051459">
    <property type="entry name" value="Cytochrome_c-type_DH"/>
</dbReference>
<dbReference type="Gene3D" id="1.10.760.10">
    <property type="entry name" value="Cytochrome c-like domain"/>
    <property type="match status" value="1"/>
</dbReference>
<dbReference type="Pfam" id="PF13442">
    <property type="entry name" value="Cytochrome_CBB3"/>
    <property type="match status" value="1"/>
</dbReference>
<evidence type="ECO:0000256" key="3">
    <source>
        <dbReference type="ARBA" id="ARBA00023004"/>
    </source>
</evidence>
<dbReference type="GO" id="GO:0020037">
    <property type="term" value="F:heme binding"/>
    <property type="evidence" value="ECO:0007669"/>
    <property type="project" value="InterPro"/>
</dbReference>
<dbReference type="Proteomes" id="UP000029995">
    <property type="component" value="Unassembled WGS sequence"/>
</dbReference>
<evidence type="ECO:0000313" key="8">
    <source>
        <dbReference type="Proteomes" id="UP000029995"/>
    </source>
</evidence>
<gene>
    <name evidence="7" type="ORF">P409_24740</name>
</gene>